<dbReference type="InterPro" id="IPR011050">
    <property type="entry name" value="Pectin_lyase_fold/virulence"/>
</dbReference>
<dbReference type="GO" id="GO:0042545">
    <property type="term" value="P:cell wall modification"/>
    <property type="evidence" value="ECO:0007669"/>
    <property type="project" value="InterPro"/>
</dbReference>
<keyword evidence="2" id="KW-0378">Hydrolase</keyword>
<dbReference type="Gene3D" id="2.160.20.10">
    <property type="entry name" value="Single-stranded right-handed beta-helix, Pectin lyase-like"/>
    <property type="match status" value="1"/>
</dbReference>
<dbReference type="InterPro" id="IPR000070">
    <property type="entry name" value="Pectinesterase_cat"/>
</dbReference>
<dbReference type="EMBL" id="JACGWM010000001">
    <property type="protein sequence ID" value="KAL0396062.1"/>
    <property type="molecule type" value="Genomic_DNA"/>
</dbReference>
<organism evidence="7">
    <name type="scientific">Sesamum calycinum</name>
    <dbReference type="NCBI Taxonomy" id="2727403"/>
    <lineage>
        <taxon>Eukaryota</taxon>
        <taxon>Viridiplantae</taxon>
        <taxon>Streptophyta</taxon>
        <taxon>Embryophyta</taxon>
        <taxon>Tracheophyta</taxon>
        <taxon>Spermatophyta</taxon>
        <taxon>Magnoliopsida</taxon>
        <taxon>eudicotyledons</taxon>
        <taxon>Gunneridae</taxon>
        <taxon>Pentapetalae</taxon>
        <taxon>asterids</taxon>
        <taxon>lamiids</taxon>
        <taxon>Lamiales</taxon>
        <taxon>Pedaliaceae</taxon>
        <taxon>Sesamum</taxon>
    </lineage>
</organism>
<dbReference type="AlphaFoldDB" id="A0AAW2SUJ2"/>
<evidence type="ECO:0000256" key="5">
    <source>
        <dbReference type="ARBA" id="ARBA00047928"/>
    </source>
</evidence>
<sequence>MSAALGYQYACWGGLKHVNDSSQVGKMMAFLHSYLIPSSSNVLGMIVNYDVFGDQTMLWGLPRTERDGFWGSGSFSSRSNPPGGVPSGLKADLTVCKGGDGCDYESVQHAVNAAPEKSDKPFVIFIKSGVYEEKVRVPLGKRNVVFLGGWHRENCNYRVHECDAAGDQHLQLRHRW</sequence>
<name>A0AAW2SUJ2_9LAMI</name>
<proteinExistence type="predicted"/>
<comment type="catalytic activity">
    <reaction evidence="5">
        <text>[(1-&gt;4)-alpha-D-galacturonosyl methyl ester](n) + n H2O = [(1-&gt;4)-alpha-D-galacturonosyl](n) + n methanol + n H(+)</text>
        <dbReference type="Rhea" id="RHEA:22380"/>
        <dbReference type="Rhea" id="RHEA-COMP:14570"/>
        <dbReference type="Rhea" id="RHEA-COMP:14573"/>
        <dbReference type="ChEBI" id="CHEBI:15377"/>
        <dbReference type="ChEBI" id="CHEBI:15378"/>
        <dbReference type="ChEBI" id="CHEBI:17790"/>
        <dbReference type="ChEBI" id="CHEBI:140522"/>
        <dbReference type="ChEBI" id="CHEBI:140523"/>
        <dbReference type="EC" id="3.1.1.11"/>
    </reaction>
</comment>
<protein>
    <submittedName>
        <fullName evidence="7">Pectinesterase/pectinesterase inhibitor 64</fullName>
    </submittedName>
</protein>
<reference evidence="7" key="1">
    <citation type="submission" date="2020-06" db="EMBL/GenBank/DDBJ databases">
        <authorList>
            <person name="Li T."/>
            <person name="Hu X."/>
            <person name="Zhang T."/>
            <person name="Song X."/>
            <person name="Zhang H."/>
            <person name="Dai N."/>
            <person name="Sheng W."/>
            <person name="Hou X."/>
            <person name="Wei L."/>
        </authorList>
    </citation>
    <scope>NUCLEOTIDE SEQUENCE</scope>
    <source>
        <strain evidence="7">KEN8</strain>
        <tissue evidence="7">Leaf</tissue>
    </source>
</reference>
<dbReference type="PANTHER" id="PTHR31707">
    <property type="entry name" value="PECTINESTERASE"/>
    <property type="match status" value="1"/>
</dbReference>
<dbReference type="SUPFAM" id="SSF51126">
    <property type="entry name" value="Pectin lyase-like"/>
    <property type="match status" value="1"/>
</dbReference>
<evidence type="ECO:0000313" key="7">
    <source>
        <dbReference type="EMBL" id="KAL0396062.1"/>
    </source>
</evidence>
<comment type="pathway">
    <text evidence="1">Glycan metabolism; pectin degradation; 2-dehydro-3-deoxy-D-gluconate from pectin: step 1/5.</text>
</comment>
<keyword evidence="4" id="KW-0961">Cell wall biogenesis/degradation</keyword>
<evidence type="ECO:0000256" key="4">
    <source>
        <dbReference type="ARBA" id="ARBA00023316"/>
    </source>
</evidence>
<evidence type="ECO:0000256" key="2">
    <source>
        <dbReference type="ARBA" id="ARBA00022801"/>
    </source>
</evidence>
<dbReference type="InterPro" id="IPR012334">
    <property type="entry name" value="Pectin_lyas_fold"/>
</dbReference>
<evidence type="ECO:0000256" key="3">
    <source>
        <dbReference type="ARBA" id="ARBA00023085"/>
    </source>
</evidence>
<accession>A0AAW2SUJ2</accession>
<feature type="domain" description="Pectinesterase catalytic" evidence="6">
    <location>
        <begin position="92"/>
        <end position="149"/>
    </location>
</feature>
<dbReference type="GO" id="GO:0030599">
    <property type="term" value="F:pectinesterase activity"/>
    <property type="evidence" value="ECO:0007669"/>
    <property type="project" value="UniProtKB-EC"/>
</dbReference>
<dbReference type="Pfam" id="PF01095">
    <property type="entry name" value="Pectinesterase"/>
    <property type="match status" value="1"/>
</dbReference>
<evidence type="ECO:0000256" key="1">
    <source>
        <dbReference type="ARBA" id="ARBA00005184"/>
    </source>
</evidence>
<evidence type="ECO:0000259" key="6">
    <source>
        <dbReference type="Pfam" id="PF01095"/>
    </source>
</evidence>
<reference evidence="7" key="2">
    <citation type="journal article" date="2024" name="Plant">
        <title>Genomic evolution and insights into agronomic trait innovations of Sesamum species.</title>
        <authorList>
            <person name="Miao H."/>
            <person name="Wang L."/>
            <person name="Qu L."/>
            <person name="Liu H."/>
            <person name="Sun Y."/>
            <person name="Le M."/>
            <person name="Wang Q."/>
            <person name="Wei S."/>
            <person name="Zheng Y."/>
            <person name="Lin W."/>
            <person name="Duan Y."/>
            <person name="Cao H."/>
            <person name="Xiong S."/>
            <person name="Wang X."/>
            <person name="Wei L."/>
            <person name="Li C."/>
            <person name="Ma Q."/>
            <person name="Ju M."/>
            <person name="Zhao R."/>
            <person name="Li G."/>
            <person name="Mu C."/>
            <person name="Tian Q."/>
            <person name="Mei H."/>
            <person name="Zhang T."/>
            <person name="Gao T."/>
            <person name="Zhang H."/>
        </authorList>
    </citation>
    <scope>NUCLEOTIDE SEQUENCE</scope>
    <source>
        <strain evidence="7">KEN8</strain>
    </source>
</reference>
<gene>
    <name evidence="7" type="ORF">Scaly_0054600</name>
</gene>
<comment type="caution">
    <text evidence="7">The sequence shown here is derived from an EMBL/GenBank/DDBJ whole genome shotgun (WGS) entry which is preliminary data.</text>
</comment>
<keyword evidence="3" id="KW-0063">Aspartyl esterase</keyword>